<keyword evidence="5" id="KW-1185">Reference proteome</keyword>
<name>A0A9Q1C6L1_HOLLE</name>
<dbReference type="Gene3D" id="4.10.60.10">
    <property type="entry name" value="Zinc finger, CCHC-type"/>
    <property type="match status" value="1"/>
</dbReference>
<evidence type="ECO:0000256" key="2">
    <source>
        <dbReference type="SAM" id="MobiDB-lite"/>
    </source>
</evidence>
<dbReference type="Pfam" id="PF03372">
    <property type="entry name" value="Exo_endo_phos"/>
    <property type="match status" value="1"/>
</dbReference>
<reference evidence="4" key="1">
    <citation type="submission" date="2021-10" db="EMBL/GenBank/DDBJ databases">
        <title>Tropical sea cucumber genome reveals ecological adaptation and Cuvierian tubules defense mechanism.</title>
        <authorList>
            <person name="Chen T."/>
        </authorList>
    </citation>
    <scope>NUCLEOTIDE SEQUENCE</scope>
    <source>
        <strain evidence="4">Nanhai2018</strain>
        <tissue evidence="4">Muscle</tissue>
    </source>
</reference>
<comment type="caution">
    <text evidence="4">The sequence shown here is derived from an EMBL/GenBank/DDBJ whole genome shotgun (WGS) entry which is preliminary data.</text>
</comment>
<dbReference type="PANTHER" id="PTHR22639:SF3">
    <property type="entry name" value="ZINC FINGER CCHC DOMAIN-CONTAINING PROTEIN 3"/>
    <property type="match status" value="1"/>
</dbReference>
<dbReference type="GO" id="GO:0003723">
    <property type="term" value="F:RNA binding"/>
    <property type="evidence" value="ECO:0007669"/>
    <property type="project" value="InterPro"/>
</dbReference>
<evidence type="ECO:0000313" key="5">
    <source>
        <dbReference type="Proteomes" id="UP001152320"/>
    </source>
</evidence>
<feature type="region of interest" description="Disordered" evidence="2">
    <location>
        <begin position="728"/>
        <end position="815"/>
    </location>
</feature>
<dbReference type="InterPro" id="IPR036691">
    <property type="entry name" value="Endo/exonu/phosph_ase_sf"/>
</dbReference>
<dbReference type="Proteomes" id="UP001152320">
    <property type="component" value="Chromosome 7"/>
</dbReference>
<dbReference type="GO" id="GO:0003690">
    <property type="term" value="F:double-stranded DNA binding"/>
    <property type="evidence" value="ECO:0007669"/>
    <property type="project" value="InterPro"/>
</dbReference>
<dbReference type="GO" id="GO:0002218">
    <property type="term" value="P:activation of innate immune response"/>
    <property type="evidence" value="ECO:0007669"/>
    <property type="project" value="InterPro"/>
</dbReference>
<keyword evidence="1" id="KW-0479">Metal-binding</keyword>
<organism evidence="4 5">
    <name type="scientific">Holothuria leucospilota</name>
    <name type="common">Black long sea cucumber</name>
    <name type="synonym">Mertensiothuria leucospilota</name>
    <dbReference type="NCBI Taxonomy" id="206669"/>
    <lineage>
        <taxon>Eukaryota</taxon>
        <taxon>Metazoa</taxon>
        <taxon>Echinodermata</taxon>
        <taxon>Eleutherozoa</taxon>
        <taxon>Echinozoa</taxon>
        <taxon>Holothuroidea</taxon>
        <taxon>Aspidochirotacea</taxon>
        <taxon>Aspidochirotida</taxon>
        <taxon>Holothuriidae</taxon>
        <taxon>Holothuria</taxon>
    </lineage>
</organism>
<keyword evidence="1" id="KW-0862">Zinc</keyword>
<dbReference type="SUPFAM" id="SSF57756">
    <property type="entry name" value="Retrovirus zinc finger-like domains"/>
    <property type="match status" value="1"/>
</dbReference>
<dbReference type="SUPFAM" id="SSF56219">
    <property type="entry name" value="DNase I-like"/>
    <property type="match status" value="1"/>
</dbReference>
<accession>A0A9Q1C6L1</accession>
<dbReference type="Gene3D" id="3.60.10.10">
    <property type="entry name" value="Endonuclease/exonuclease/phosphatase"/>
    <property type="match status" value="1"/>
</dbReference>
<feature type="region of interest" description="Disordered" evidence="2">
    <location>
        <begin position="602"/>
        <end position="634"/>
    </location>
</feature>
<dbReference type="InterPro" id="IPR042509">
    <property type="entry name" value="ZCCHC3"/>
</dbReference>
<dbReference type="AlphaFoldDB" id="A0A9Q1C6L1"/>
<dbReference type="PROSITE" id="PS50158">
    <property type="entry name" value="ZF_CCHC"/>
    <property type="match status" value="1"/>
</dbReference>
<sequence>MKCSKIIQWSKLFSVDILLLQETFLSSLSDYKHFKDNWGGQVLFSPSVSNLSGGVCIAFSNRFPFVVSDVKRDVNGRCISVLCSVNNFSFKICNVHAPNVPNERKVFLNDLYFYVRGSDPLIIGGDFNCVLDASDRVTLSNSTSSFIGRREIKELISTFNLKDASSALHAFPGHTRFCRNSGQSSRIDRIYIANAFTAIKAHTVDIPFSDHIPVYVTMKLPCNVSRKRSYWKYNVSLSLDEQFCKDFLFHYDKWSSLKPAFRSIVEWWENIKVRIKELSIKHGVRIAQEKRKMLLERQALLSNSSPDDIDNLLRSEVEGAFIRSRVKYLEDGEKPSSFFFKQESRKASQKIIHSVRNNSGDIVTDDNDIACVFHNFYSNLFSREDNACHIIKDLADVNFSFNRLVPTKNVVNSLRKTDVSISVIRHNPTFPWNQIWPLAFNSSLDNKLKDFQWRLSHRVLFTGSRSRDWGIDDDYPSIFNGIRHYLIALKSDIPLAIRLGGRDCWVRYGGQPRIYLKCGGKGHDAKDCNQIRCHRCQGLGHVSKDCKMDEFCTVCQKEGHNYRNCPVSFANKIAPTPMKWTFGNPPQNSDEVNDKAVNANKGTEQNSQMDTDSEATQENVSESTETVTESQVAVANDRVTSANKLAEHSSPMDTNQGATHQNSVELTDAVLEIQKAEVKVCDSEAATNRNDDSVINTSESQETVVCDDHSQQYEDPQIWHTESLTDCSSQLSLPDTPESPSLFGDWAETDVTSAGGGASSADVPNSSSSGSKDSTLGTRCLNIERVTRTRKRSSSQSGTTKKKERSRSNIRFPQEDPSDLIKMTQIFLEDEPWHSCVARGCPATFSRFSEAPDRSSPQKRKAILSLCLKEGMFFVFLHSLGLATTRCFEAPEFR</sequence>
<dbReference type="SMART" id="SM00343">
    <property type="entry name" value="ZnF_C2HC"/>
    <property type="match status" value="3"/>
</dbReference>
<evidence type="ECO:0000259" key="3">
    <source>
        <dbReference type="PROSITE" id="PS50158"/>
    </source>
</evidence>
<feature type="compositionally biased region" description="Low complexity" evidence="2">
    <location>
        <begin position="616"/>
        <end position="634"/>
    </location>
</feature>
<feature type="domain" description="CCHC-type" evidence="3">
    <location>
        <begin position="532"/>
        <end position="547"/>
    </location>
</feature>
<feature type="compositionally biased region" description="Low complexity" evidence="2">
    <location>
        <begin position="759"/>
        <end position="774"/>
    </location>
</feature>
<dbReference type="OrthoDB" id="8961218at2759"/>
<dbReference type="PANTHER" id="PTHR22639">
    <property type="entry name" value="GAG-RELATED PROTEIN"/>
    <property type="match status" value="1"/>
</dbReference>
<proteinExistence type="predicted"/>
<dbReference type="InterPro" id="IPR005135">
    <property type="entry name" value="Endo/exonuclease/phosphatase"/>
</dbReference>
<dbReference type="Pfam" id="PF00098">
    <property type="entry name" value="zf-CCHC"/>
    <property type="match status" value="1"/>
</dbReference>
<protein>
    <recommendedName>
        <fullName evidence="3">CCHC-type domain-containing protein</fullName>
    </recommendedName>
</protein>
<evidence type="ECO:0000256" key="1">
    <source>
        <dbReference type="PROSITE-ProRule" id="PRU00047"/>
    </source>
</evidence>
<dbReference type="GO" id="GO:0003824">
    <property type="term" value="F:catalytic activity"/>
    <property type="evidence" value="ECO:0007669"/>
    <property type="project" value="InterPro"/>
</dbReference>
<dbReference type="GO" id="GO:0008270">
    <property type="term" value="F:zinc ion binding"/>
    <property type="evidence" value="ECO:0007669"/>
    <property type="project" value="UniProtKB-KW"/>
</dbReference>
<dbReference type="CDD" id="cd09076">
    <property type="entry name" value="L1-EN"/>
    <property type="match status" value="1"/>
</dbReference>
<keyword evidence="1" id="KW-0863">Zinc-finger</keyword>
<evidence type="ECO:0000313" key="4">
    <source>
        <dbReference type="EMBL" id="KAJ8039307.1"/>
    </source>
</evidence>
<dbReference type="EMBL" id="JAIZAY010000007">
    <property type="protein sequence ID" value="KAJ8039307.1"/>
    <property type="molecule type" value="Genomic_DNA"/>
</dbReference>
<dbReference type="InterPro" id="IPR001878">
    <property type="entry name" value="Znf_CCHC"/>
</dbReference>
<dbReference type="InterPro" id="IPR036875">
    <property type="entry name" value="Znf_CCHC_sf"/>
</dbReference>
<gene>
    <name evidence="4" type="ORF">HOLleu_16977</name>
</gene>